<dbReference type="AlphaFoldDB" id="A0A7G9QYI9"/>
<dbReference type="SUPFAM" id="SSF48208">
    <property type="entry name" value="Six-hairpin glycosidases"/>
    <property type="match status" value="1"/>
</dbReference>
<reference evidence="1 2" key="1">
    <citation type="submission" date="2020-08" db="EMBL/GenBank/DDBJ databases">
        <title>Genome sequence of Phycicoccus endophyticus JCM 31784T.</title>
        <authorList>
            <person name="Hyun D.-W."/>
            <person name="Bae J.-W."/>
        </authorList>
    </citation>
    <scope>NUCLEOTIDE SEQUENCE [LARGE SCALE GENOMIC DNA]</scope>
    <source>
        <strain evidence="1 2">JCM 31784</strain>
    </source>
</reference>
<dbReference type="EMBL" id="CP060712">
    <property type="protein sequence ID" value="QNN48414.1"/>
    <property type="molecule type" value="Genomic_DNA"/>
</dbReference>
<dbReference type="GO" id="GO:0005975">
    <property type="term" value="P:carbohydrate metabolic process"/>
    <property type="evidence" value="ECO:0007669"/>
    <property type="project" value="InterPro"/>
</dbReference>
<dbReference type="PROSITE" id="PS51318">
    <property type="entry name" value="TAT"/>
    <property type="match status" value="1"/>
</dbReference>
<dbReference type="Gene3D" id="1.50.10.10">
    <property type="match status" value="1"/>
</dbReference>
<dbReference type="PANTHER" id="PTHR31616">
    <property type="entry name" value="TREHALASE"/>
    <property type="match status" value="1"/>
</dbReference>
<name>A0A7G9QYI9_9MICO</name>
<organism evidence="1 2">
    <name type="scientific">Phycicoccus endophyticus</name>
    <dbReference type="NCBI Taxonomy" id="1690220"/>
    <lineage>
        <taxon>Bacteria</taxon>
        <taxon>Bacillati</taxon>
        <taxon>Actinomycetota</taxon>
        <taxon>Actinomycetes</taxon>
        <taxon>Micrococcales</taxon>
        <taxon>Intrasporangiaceae</taxon>
        <taxon>Phycicoccus</taxon>
    </lineage>
</organism>
<dbReference type="GO" id="GO:0004553">
    <property type="term" value="F:hydrolase activity, hydrolyzing O-glycosyl compounds"/>
    <property type="evidence" value="ECO:0007669"/>
    <property type="project" value="TreeGrafter"/>
</dbReference>
<evidence type="ECO:0000313" key="2">
    <source>
        <dbReference type="Proteomes" id="UP000515976"/>
    </source>
</evidence>
<sequence>MKHAPVTRRGIVLGGVSLALGGGLAGGAALARARHAVVPLYSDTVALAAPGVRELVPAGRADLLVPGTRVLASARRRARLVDEEEAWVRGCAGWATQRLADGDALLHSALLDLRVLTVGLPVGVAGWSSRWRYAWPRDVAFVVSALARLGRPQEAGVQLAWLQRVQASDGWFEARYDTRTGRAPDDRPMQLDGTGWALWAAHELAEATPGRAEQLLGPLSGMLTRSTRLLLTIRDPVTGLPPASSDYWELAEDRLTLGTAAVVLTGLRAAAAVLPLVGESALAEQAGEAAEQLDGPVHEQFGAQGYPRQVGGLPDAAVTFLVAPVGPRHPRLSVIEAVDRAQTAMGRPAGGLAPGAGWKQDGISWTPETALFALAWAANGYESRATPLLDWLGRHRTPAGSFPEKVLHDGRPAAVAPLAWTAALVVLARHEQTRA</sequence>
<proteinExistence type="predicted"/>
<evidence type="ECO:0008006" key="3">
    <source>
        <dbReference type="Google" id="ProtNLM"/>
    </source>
</evidence>
<evidence type="ECO:0000313" key="1">
    <source>
        <dbReference type="EMBL" id="QNN48414.1"/>
    </source>
</evidence>
<dbReference type="Proteomes" id="UP000515976">
    <property type="component" value="Chromosome"/>
</dbReference>
<accession>A0A7G9QYI9</accession>
<dbReference type="KEGG" id="pei:H9L10_08640"/>
<dbReference type="PANTHER" id="PTHR31616:SF13">
    <property type="entry name" value="GLUCAN 1,4-ALPHA-GLUCOSIDASE"/>
    <property type="match status" value="1"/>
</dbReference>
<keyword evidence="2" id="KW-1185">Reference proteome</keyword>
<dbReference type="RefSeq" id="WP_166100794.1">
    <property type="nucleotide sequence ID" value="NZ_BMMY01000007.1"/>
</dbReference>
<protein>
    <recommendedName>
        <fullName evidence="3">Glycoside hydrolase family 15</fullName>
    </recommendedName>
</protein>
<dbReference type="InterPro" id="IPR006311">
    <property type="entry name" value="TAT_signal"/>
</dbReference>
<gene>
    <name evidence="1" type="ORF">H9L10_08640</name>
</gene>
<dbReference type="InterPro" id="IPR008928">
    <property type="entry name" value="6-hairpin_glycosidase_sf"/>
</dbReference>
<dbReference type="InterPro" id="IPR012341">
    <property type="entry name" value="6hp_glycosidase-like_sf"/>
</dbReference>